<dbReference type="Proteomes" id="UP000625079">
    <property type="component" value="Unassembled WGS sequence"/>
</dbReference>
<protein>
    <recommendedName>
        <fullName evidence="3">DUF995 domain-containing protein</fullName>
    </recommendedName>
</protein>
<sequence>MAESNGPFASCLVAALATGIGGLVTLDAGSVMAANLRKLSGAEIRNGFAGKQLTDEVHYRLVYEKDGTLRSFSMGVKKTGKWVVEKDQLCLYLGENDDGCYQVTRSGDQIELIPMGLGGPLDGILQPAFYDKGDK</sequence>
<reference evidence="1" key="2">
    <citation type="submission" date="2022-12" db="EMBL/GenBank/DDBJ databases">
        <authorList>
            <person name="Sun Q."/>
            <person name="Zhou Y."/>
        </authorList>
    </citation>
    <scope>NUCLEOTIDE SEQUENCE</scope>
    <source>
        <strain evidence="1">CGMCC 1.15034</strain>
    </source>
</reference>
<name>A0AA87W5Z9_9BRAD</name>
<organism evidence="1 2">
    <name type="scientific">Bradyrhizobium guangdongense</name>
    <dbReference type="NCBI Taxonomy" id="1325090"/>
    <lineage>
        <taxon>Bacteria</taxon>
        <taxon>Pseudomonadati</taxon>
        <taxon>Pseudomonadota</taxon>
        <taxon>Alphaproteobacteria</taxon>
        <taxon>Hyphomicrobiales</taxon>
        <taxon>Nitrobacteraceae</taxon>
        <taxon>Bradyrhizobium</taxon>
    </lineage>
</organism>
<dbReference type="RefSeq" id="WP_164938719.1">
    <property type="nucleotide sequence ID" value="NZ_BMHC01000006.1"/>
</dbReference>
<comment type="caution">
    <text evidence="1">The sequence shown here is derived from an EMBL/GenBank/DDBJ whole genome shotgun (WGS) entry which is preliminary data.</text>
</comment>
<gene>
    <name evidence="1" type="ORF">GCM10010987_34130</name>
</gene>
<evidence type="ECO:0000313" key="1">
    <source>
        <dbReference type="EMBL" id="GGI25387.1"/>
    </source>
</evidence>
<evidence type="ECO:0000313" key="2">
    <source>
        <dbReference type="Proteomes" id="UP000625079"/>
    </source>
</evidence>
<evidence type="ECO:0008006" key="3">
    <source>
        <dbReference type="Google" id="ProtNLM"/>
    </source>
</evidence>
<proteinExistence type="predicted"/>
<accession>A0AA87W5Z9</accession>
<reference evidence="1" key="1">
    <citation type="journal article" date="2014" name="Int. J. Syst. Evol. Microbiol.">
        <title>Complete genome sequence of Corynebacterium casei LMG S-19264T (=DSM 44701T), isolated from a smear-ripened cheese.</title>
        <authorList>
            <consortium name="US DOE Joint Genome Institute (JGI-PGF)"/>
            <person name="Walter F."/>
            <person name="Albersmeier A."/>
            <person name="Kalinowski J."/>
            <person name="Ruckert C."/>
        </authorList>
    </citation>
    <scope>NUCLEOTIDE SEQUENCE</scope>
    <source>
        <strain evidence="1">CGMCC 1.15034</strain>
    </source>
</reference>
<dbReference type="EMBL" id="BMHC01000006">
    <property type="protein sequence ID" value="GGI25387.1"/>
    <property type="molecule type" value="Genomic_DNA"/>
</dbReference>
<dbReference type="AlphaFoldDB" id="A0AA87W5Z9"/>